<dbReference type="Proteomes" id="UP000288002">
    <property type="component" value="Unassembled WGS sequence"/>
</dbReference>
<protein>
    <submittedName>
        <fullName evidence="2">Uncharacterized protein</fullName>
    </submittedName>
</protein>
<dbReference type="EMBL" id="MKWS01000004">
    <property type="protein sequence ID" value="RVD78370.1"/>
    <property type="molecule type" value="Genomic_DNA"/>
</dbReference>
<evidence type="ECO:0000256" key="1">
    <source>
        <dbReference type="SAM" id="SignalP"/>
    </source>
</evidence>
<proteinExistence type="predicted"/>
<sequence length="101" mass="11057">MQSSKWTLIYMALLLAPLSLATARDTAPVELEITNKTGFPIYVFQGKWRGVVLPDEHFQAKDYKSSALTVSTSTPEAGFKFVTLSQAKGCKAQTCILIDGN</sequence>
<keyword evidence="1" id="KW-0732">Signal</keyword>
<organism evidence="2 3">
    <name type="scientific">Pseudomonas koreensis</name>
    <dbReference type="NCBI Taxonomy" id="198620"/>
    <lineage>
        <taxon>Bacteria</taxon>
        <taxon>Pseudomonadati</taxon>
        <taxon>Pseudomonadota</taxon>
        <taxon>Gammaproteobacteria</taxon>
        <taxon>Pseudomonadales</taxon>
        <taxon>Pseudomonadaceae</taxon>
        <taxon>Pseudomonas</taxon>
    </lineage>
</organism>
<feature type="signal peptide" evidence="1">
    <location>
        <begin position="1"/>
        <end position="23"/>
    </location>
</feature>
<gene>
    <name evidence="2" type="ORF">A9HBioS_1556</name>
</gene>
<evidence type="ECO:0000313" key="2">
    <source>
        <dbReference type="EMBL" id="RVD78370.1"/>
    </source>
</evidence>
<dbReference type="RefSeq" id="WP_127648484.1">
    <property type="nucleotide sequence ID" value="NZ_MKWS01000004.1"/>
</dbReference>
<dbReference type="AlphaFoldDB" id="A0AA94EQ19"/>
<accession>A0AA94EQ19</accession>
<reference evidence="2 3" key="1">
    <citation type="submission" date="2016-10" db="EMBL/GenBank/DDBJ databases">
        <title>Search of new enzymes for the oxidation of sulfur compounds.</title>
        <authorList>
            <person name="Novo A."/>
            <person name="Moreira I.S."/>
            <person name="Castro P.M."/>
        </authorList>
    </citation>
    <scope>NUCLEOTIDE SEQUENCE [LARGE SCALE GENOMIC DNA]</scope>
    <source>
        <strain evidence="2 3">A9</strain>
    </source>
</reference>
<comment type="caution">
    <text evidence="2">The sequence shown here is derived from an EMBL/GenBank/DDBJ whole genome shotgun (WGS) entry which is preliminary data.</text>
</comment>
<name>A0AA94EQ19_9PSED</name>
<feature type="chain" id="PRO_5041692734" evidence="1">
    <location>
        <begin position="24"/>
        <end position="101"/>
    </location>
</feature>
<evidence type="ECO:0000313" key="3">
    <source>
        <dbReference type="Proteomes" id="UP000288002"/>
    </source>
</evidence>